<dbReference type="Pfam" id="PF02616">
    <property type="entry name" value="SMC_ScpA"/>
    <property type="match status" value="1"/>
</dbReference>
<organism evidence="3 4">
    <name type="scientific">Bifidobacterium actinocoloniiforme DSM 22766</name>
    <dbReference type="NCBI Taxonomy" id="1437605"/>
    <lineage>
        <taxon>Bacteria</taxon>
        <taxon>Bacillati</taxon>
        <taxon>Actinomycetota</taxon>
        <taxon>Actinomycetes</taxon>
        <taxon>Bifidobacteriales</taxon>
        <taxon>Bifidobacteriaceae</taxon>
        <taxon>Bifidobacterium</taxon>
    </lineage>
</organism>
<dbReference type="STRING" id="1437605.AB656_02980"/>
<accession>A0A086Z0X3</accession>
<comment type="caution">
    <text evidence="3">The sequence shown here is derived from an EMBL/GenBank/DDBJ whole genome shotgun (WGS) entry which is preliminary data.</text>
</comment>
<evidence type="ECO:0000256" key="2">
    <source>
        <dbReference type="ARBA" id="ARBA00044777"/>
    </source>
</evidence>
<dbReference type="EMBL" id="JGYK01000001">
    <property type="protein sequence ID" value="KFI40173.1"/>
    <property type="molecule type" value="Genomic_DNA"/>
</dbReference>
<reference evidence="3 4" key="1">
    <citation type="submission" date="2014-03" db="EMBL/GenBank/DDBJ databases">
        <title>Genomics of Bifidobacteria.</title>
        <authorList>
            <person name="Ventura M."/>
            <person name="Milani C."/>
            <person name="Lugli G.A."/>
        </authorList>
    </citation>
    <scope>NUCLEOTIDE SEQUENCE [LARGE SCALE GENOMIC DNA]</scope>
    <source>
        <strain evidence="3 4">DSM 22766</strain>
    </source>
</reference>
<dbReference type="KEGG" id="bact:AB656_02980"/>
<dbReference type="RefSeq" id="WP_033504949.1">
    <property type="nucleotide sequence ID" value="NZ_CP011786.1"/>
</dbReference>
<dbReference type="InterPro" id="IPR003768">
    <property type="entry name" value="ScpA"/>
</dbReference>
<keyword evidence="1" id="KW-0159">Chromosome partition</keyword>
<dbReference type="GO" id="GO:0007059">
    <property type="term" value="P:chromosome segregation"/>
    <property type="evidence" value="ECO:0007669"/>
    <property type="project" value="UniProtKB-KW"/>
</dbReference>
<dbReference type="Gene3D" id="6.10.250.2410">
    <property type="match status" value="1"/>
</dbReference>
<sequence length="270" mass="29880">MNDQREAAPGFSVELDVYQGPFDALLGMLANRRLELTEVSLGVITEEFLSYVRRLDLAQSMDEASSFLDVASILVEAKSAALLPDRSGQATDEQSMEALRERDLLFARLLQYKAFKEAAERFGDQMQENVAAYPHPGQVDADIAAALPALVWTTTGEQLARLAARALANAPVSEVAVAQLHVPLVDLREQARLVRDRLVQADGRPVAFATLIADAHSRLEVVGRFLAVLVLFRQQDLQYKQAGPFEPLSLRWVGGPTSEWLERMSEEDFA</sequence>
<evidence type="ECO:0000256" key="1">
    <source>
        <dbReference type="ARBA" id="ARBA00022829"/>
    </source>
</evidence>
<gene>
    <name evidence="3" type="ORF">BACT_0875</name>
</gene>
<protein>
    <recommendedName>
        <fullName evidence="2">Segregation and condensation protein A</fullName>
    </recommendedName>
</protein>
<dbReference type="PANTHER" id="PTHR33969">
    <property type="entry name" value="SEGREGATION AND CONDENSATION PROTEIN A"/>
    <property type="match status" value="1"/>
</dbReference>
<dbReference type="PATRIC" id="fig|1437605.7.peg.614"/>
<evidence type="ECO:0000313" key="3">
    <source>
        <dbReference type="EMBL" id="KFI40173.1"/>
    </source>
</evidence>
<dbReference type="eggNOG" id="COG1354">
    <property type="taxonomic scope" value="Bacteria"/>
</dbReference>
<keyword evidence="4" id="KW-1185">Reference proteome</keyword>
<dbReference type="PANTHER" id="PTHR33969:SF2">
    <property type="entry name" value="SEGREGATION AND CONDENSATION PROTEIN A"/>
    <property type="match status" value="1"/>
</dbReference>
<name>A0A086Z0X3_9BIFI</name>
<dbReference type="Proteomes" id="UP000029015">
    <property type="component" value="Unassembled WGS sequence"/>
</dbReference>
<proteinExistence type="predicted"/>
<dbReference type="AlphaFoldDB" id="A0A086Z0X3"/>
<evidence type="ECO:0000313" key="4">
    <source>
        <dbReference type="Proteomes" id="UP000029015"/>
    </source>
</evidence>